<sequence length="285" mass="31018">MSSMKSGVDQLMISRSLSIIENDADSARKIIKGLPVRNYCVIGVTGSPGAGKSSLTDRLACISAEEKTTAVVAIDPSSPFTGGAFLGDRIRMRRATDDPRVFVRSVASRGNVGGLSPSIYNSVEFLGRSGYDRIYVETVGAGQSETDIVNLADIVLLVMAPGLGDDVQTMKAGIMEIGDIFVINKSDLPGADQLASRTRAVLELSGKKFPVMRTDSIKGSGVEELQEEIEKLLFSYLSSGRLESKRAKRNLYNNLNSAYQIIKEHYAENDKLEELIRYLLENIGR</sequence>
<dbReference type="InterPro" id="IPR027417">
    <property type="entry name" value="P-loop_NTPase"/>
</dbReference>
<evidence type="ECO:0000256" key="4">
    <source>
        <dbReference type="ARBA" id="ARBA00023134"/>
    </source>
</evidence>
<keyword evidence="4" id="KW-0342">GTP-binding</keyword>
<evidence type="ECO:0000256" key="2">
    <source>
        <dbReference type="ARBA" id="ARBA00022741"/>
    </source>
</evidence>
<keyword evidence="2" id="KW-0547">Nucleotide-binding</keyword>
<dbReference type="GO" id="GO:0005525">
    <property type="term" value="F:GTP binding"/>
    <property type="evidence" value="ECO:0007669"/>
    <property type="project" value="UniProtKB-KW"/>
</dbReference>
<evidence type="ECO:0000256" key="5">
    <source>
        <dbReference type="ARBA" id="ARBA00023186"/>
    </source>
</evidence>
<dbReference type="GO" id="GO:0003924">
    <property type="term" value="F:GTPase activity"/>
    <property type="evidence" value="ECO:0007669"/>
    <property type="project" value="InterPro"/>
</dbReference>
<protein>
    <submittedName>
        <fullName evidence="6">Methylmalonyl Co-A mutase-associated GTPase MeaB</fullName>
    </submittedName>
</protein>
<evidence type="ECO:0000256" key="3">
    <source>
        <dbReference type="ARBA" id="ARBA00022801"/>
    </source>
</evidence>
<evidence type="ECO:0000313" key="6">
    <source>
        <dbReference type="EMBL" id="HDP76977.1"/>
    </source>
</evidence>
<organism evidence="6">
    <name type="scientific">Mesotoga infera</name>
    <dbReference type="NCBI Taxonomy" id="1236046"/>
    <lineage>
        <taxon>Bacteria</taxon>
        <taxon>Thermotogati</taxon>
        <taxon>Thermotogota</taxon>
        <taxon>Thermotogae</taxon>
        <taxon>Kosmotogales</taxon>
        <taxon>Kosmotogaceae</taxon>
        <taxon>Mesotoga</taxon>
    </lineage>
</organism>
<dbReference type="SUPFAM" id="SSF52540">
    <property type="entry name" value="P-loop containing nucleoside triphosphate hydrolases"/>
    <property type="match status" value="1"/>
</dbReference>
<keyword evidence="3" id="KW-0378">Hydrolase</keyword>
<comment type="caution">
    <text evidence="6">The sequence shown here is derived from an EMBL/GenBank/DDBJ whole genome shotgun (WGS) entry which is preliminary data.</text>
</comment>
<keyword evidence="5" id="KW-0143">Chaperone</keyword>
<gene>
    <name evidence="6" type="primary">meaB</name>
    <name evidence="6" type="ORF">ENN47_02085</name>
</gene>
<dbReference type="InterPro" id="IPR052040">
    <property type="entry name" value="GTPase/Isobutyryl-CoA_mutase"/>
</dbReference>
<dbReference type="AlphaFoldDB" id="A0A7C1CSQ3"/>
<dbReference type="Gene3D" id="3.40.50.300">
    <property type="entry name" value="P-loop containing nucleotide triphosphate hydrolases"/>
    <property type="match status" value="1"/>
</dbReference>
<dbReference type="PANTHER" id="PTHR43087:SF1">
    <property type="entry name" value="LAO_AO TRANSPORT SYSTEM ATPASE"/>
    <property type="match status" value="1"/>
</dbReference>
<accession>A0A7C1CSQ3</accession>
<dbReference type="NCBIfam" id="TIGR00750">
    <property type="entry name" value="lao"/>
    <property type="match status" value="1"/>
</dbReference>
<comment type="similarity">
    <text evidence="1">Belongs to the SIMIBI class G3E GTPase family. ArgK/MeaB subfamily.</text>
</comment>
<dbReference type="PANTHER" id="PTHR43087">
    <property type="entry name" value="LYSINE/ARGININE/ORNITHINE TRANSPORT SYSTEM KINASE"/>
    <property type="match status" value="1"/>
</dbReference>
<dbReference type="Proteomes" id="UP000886198">
    <property type="component" value="Unassembled WGS sequence"/>
</dbReference>
<evidence type="ECO:0000256" key="1">
    <source>
        <dbReference type="ARBA" id="ARBA00009625"/>
    </source>
</evidence>
<dbReference type="Pfam" id="PF03308">
    <property type="entry name" value="MeaB"/>
    <property type="match status" value="1"/>
</dbReference>
<dbReference type="InterPro" id="IPR005129">
    <property type="entry name" value="GTPase_ArgK"/>
</dbReference>
<proteinExistence type="inferred from homology"/>
<dbReference type="EMBL" id="DSBT01000061">
    <property type="protein sequence ID" value="HDP76977.1"/>
    <property type="molecule type" value="Genomic_DNA"/>
</dbReference>
<reference evidence="6" key="1">
    <citation type="journal article" date="2020" name="mSystems">
        <title>Genome- and Community-Level Interaction Insights into Carbon Utilization and Element Cycling Functions of Hydrothermarchaeota in Hydrothermal Sediment.</title>
        <authorList>
            <person name="Zhou Z."/>
            <person name="Liu Y."/>
            <person name="Xu W."/>
            <person name="Pan J."/>
            <person name="Luo Z.H."/>
            <person name="Li M."/>
        </authorList>
    </citation>
    <scope>NUCLEOTIDE SEQUENCE [LARGE SCALE GENOMIC DNA]</scope>
    <source>
        <strain evidence="6">SpSt-1179</strain>
    </source>
</reference>
<name>A0A7C1CSQ3_9BACT</name>